<dbReference type="GO" id="GO:0008089">
    <property type="term" value="P:anterograde axonal transport"/>
    <property type="evidence" value="ECO:0007669"/>
    <property type="project" value="InterPro"/>
</dbReference>
<feature type="region of interest" description="Disordered" evidence="1">
    <location>
        <begin position="86"/>
        <end position="106"/>
    </location>
</feature>
<evidence type="ECO:0000313" key="3">
    <source>
        <dbReference type="EMBL" id="SBP20083.1"/>
    </source>
</evidence>
<keyword evidence="2" id="KW-0812">Transmembrane</keyword>
<dbReference type="AlphaFoldDB" id="A0A1A7XQ10"/>
<dbReference type="GO" id="GO:1904115">
    <property type="term" value="C:axon cytoplasm"/>
    <property type="evidence" value="ECO:0007669"/>
    <property type="project" value="GOC"/>
</dbReference>
<dbReference type="InterPro" id="IPR026093">
    <property type="entry name" value="MGARP"/>
</dbReference>
<evidence type="ECO:0000256" key="1">
    <source>
        <dbReference type="SAM" id="MobiDB-lite"/>
    </source>
</evidence>
<evidence type="ECO:0000256" key="2">
    <source>
        <dbReference type="SAM" id="Phobius"/>
    </source>
</evidence>
<dbReference type="EMBL" id="HADW01018683">
    <property type="protein sequence ID" value="SBP20083.1"/>
    <property type="molecule type" value="Transcribed_RNA"/>
</dbReference>
<organism evidence="3">
    <name type="scientific">Iconisemion striatum</name>
    <dbReference type="NCBI Taxonomy" id="60296"/>
    <lineage>
        <taxon>Eukaryota</taxon>
        <taxon>Metazoa</taxon>
        <taxon>Chordata</taxon>
        <taxon>Craniata</taxon>
        <taxon>Vertebrata</taxon>
        <taxon>Euteleostomi</taxon>
        <taxon>Actinopterygii</taxon>
        <taxon>Neopterygii</taxon>
        <taxon>Teleostei</taxon>
        <taxon>Neoteleostei</taxon>
        <taxon>Acanthomorphata</taxon>
        <taxon>Ovalentaria</taxon>
        <taxon>Atherinomorphae</taxon>
        <taxon>Cyprinodontiformes</taxon>
        <taxon>Nothobranchiidae</taxon>
        <taxon>Iconisemion</taxon>
    </lineage>
</organism>
<proteinExistence type="predicted"/>
<sequence>MFSCRAAWQRCGPLARRAAYRLPQEAVQQRLMSSVPGGSGENLVYTVLCGGALVGALSYAYVTVTSDQARFNERVAEIQARPKTQWVAKSWPPKAKDEDDGGDEAGVEEANAAEAVVQEAAEVVAEAAEVVVEAAEVVAEVAQEVEAVAQDVAGVAEESAEAVEEPAKVVAQEPEGNGMTSSPEKDVTASKA</sequence>
<reference evidence="3" key="1">
    <citation type="submission" date="2016-05" db="EMBL/GenBank/DDBJ databases">
        <authorList>
            <person name="Lavstsen T."/>
            <person name="Jespersen J.S."/>
        </authorList>
    </citation>
    <scope>NUCLEOTIDE SEQUENCE</scope>
    <source>
        <tissue evidence="3">Brain</tissue>
    </source>
</reference>
<dbReference type="PANTHER" id="PTHR22910:SF6">
    <property type="entry name" value="PROTEIN MGARP"/>
    <property type="match status" value="1"/>
</dbReference>
<accession>A0A1A7XQ10</accession>
<reference evidence="3" key="2">
    <citation type="submission" date="2016-06" db="EMBL/GenBank/DDBJ databases">
        <title>The genome of a short-lived fish provides insights into sex chromosome evolution and the genetic control of aging.</title>
        <authorList>
            <person name="Reichwald K."/>
            <person name="Felder M."/>
            <person name="Petzold A."/>
            <person name="Koch P."/>
            <person name="Groth M."/>
            <person name="Platzer M."/>
        </authorList>
    </citation>
    <scope>NUCLEOTIDE SEQUENCE</scope>
    <source>
        <tissue evidence="3">Brain</tissue>
    </source>
</reference>
<keyword evidence="2" id="KW-1133">Transmembrane helix</keyword>
<keyword evidence="2" id="KW-0472">Membrane</keyword>
<feature type="transmembrane region" description="Helical" evidence="2">
    <location>
        <begin position="43"/>
        <end position="64"/>
    </location>
</feature>
<feature type="compositionally biased region" description="Basic and acidic residues" evidence="1">
    <location>
        <begin position="183"/>
        <end position="192"/>
    </location>
</feature>
<gene>
    <name evidence="3" type="primary">AL929007.1</name>
</gene>
<dbReference type="PANTHER" id="PTHR22910">
    <property type="entry name" value="PROTEIN MGARP"/>
    <property type="match status" value="1"/>
</dbReference>
<name>A0A1A7XQ10_9TELE</name>
<feature type="region of interest" description="Disordered" evidence="1">
    <location>
        <begin position="157"/>
        <end position="192"/>
    </location>
</feature>
<protein>
    <submittedName>
        <fullName evidence="3">Uncharacterized protein</fullName>
    </submittedName>
</protein>
<dbReference type="GO" id="GO:0005739">
    <property type="term" value="C:mitochondrion"/>
    <property type="evidence" value="ECO:0007669"/>
    <property type="project" value="InterPro"/>
</dbReference>